<dbReference type="NCBIfam" id="TIGR00706">
    <property type="entry name" value="SppA_dom"/>
    <property type="match status" value="1"/>
</dbReference>
<dbReference type="OrthoDB" id="9764363at2"/>
<feature type="domain" description="Peptidase S49" evidence="6">
    <location>
        <begin position="122"/>
        <end position="270"/>
    </location>
</feature>
<evidence type="ECO:0000256" key="1">
    <source>
        <dbReference type="ARBA" id="ARBA00008683"/>
    </source>
</evidence>
<dbReference type="Proteomes" id="UP000094296">
    <property type="component" value="Unassembled WGS sequence"/>
</dbReference>
<dbReference type="Pfam" id="PF01343">
    <property type="entry name" value="Peptidase_S49"/>
    <property type="match status" value="1"/>
</dbReference>
<gene>
    <name evidence="7" type="ORF">BHF68_07570</name>
</gene>
<dbReference type="GO" id="GO:0008236">
    <property type="term" value="F:serine-type peptidase activity"/>
    <property type="evidence" value="ECO:0007669"/>
    <property type="project" value="UniProtKB-KW"/>
</dbReference>
<keyword evidence="8" id="KW-1185">Reference proteome</keyword>
<name>A0A1E5G104_9FIRM</name>
<dbReference type="CDD" id="cd07023">
    <property type="entry name" value="S49_Sppa_N_C"/>
    <property type="match status" value="1"/>
</dbReference>
<dbReference type="InterPro" id="IPR004635">
    <property type="entry name" value="Pept_S49_SppA"/>
</dbReference>
<feature type="chain" id="PRO_5039156038" evidence="5">
    <location>
        <begin position="22"/>
        <end position="324"/>
    </location>
</feature>
<dbReference type="InterPro" id="IPR002142">
    <property type="entry name" value="Peptidase_S49"/>
</dbReference>
<organism evidence="7 8">
    <name type="scientific">Desulfuribacillus alkaliarsenatis</name>
    <dbReference type="NCBI Taxonomy" id="766136"/>
    <lineage>
        <taxon>Bacteria</taxon>
        <taxon>Bacillati</taxon>
        <taxon>Bacillota</taxon>
        <taxon>Desulfuribacillia</taxon>
        <taxon>Desulfuribacillales</taxon>
        <taxon>Desulfuribacillaceae</taxon>
        <taxon>Desulfuribacillus</taxon>
    </lineage>
</organism>
<evidence type="ECO:0000256" key="2">
    <source>
        <dbReference type="ARBA" id="ARBA00022670"/>
    </source>
</evidence>
<dbReference type="Gene3D" id="3.90.226.10">
    <property type="entry name" value="2-enoyl-CoA Hydratase, Chain A, domain 1"/>
    <property type="match status" value="2"/>
</dbReference>
<protein>
    <submittedName>
        <fullName evidence="7">Signal peptidase</fullName>
    </submittedName>
</protein>
<dbReference type="RefSeq" id="WP_069643513.1">
    <property type="nucleotide sequence ID" value="NZ_MIJE01000031.1"/>
</dbReference>
<evidence type="ECO:0000313" key="7">
    <source>
        <dbReference type="EMBL" id="OEF96504.1"/>
    </source>
</evidence>
<dbReference type="EMBL" id="MIJE01000031">
    <property type="protein sequence ID" value="OEF96504.1"/>
    <property type="molecule type" value="Genomic_DNA"/>
</dbReference>
<keyword evidence="4" id="KW-0720">Serine protease</keyword>
<evidence type="ECO:0000256" key="4">
    <source>
        <dbReference type="ARBA" id="ARBA00022825"/>
    </source>
</evidence>
<dbReference type="InterPro" id="IPR047272">
    <property type="entry name" value="S49_SppA_C"/>
</dbReference>
<dbReference type="STRING" id="766136.BHF68_07570"/>
<dbReference type="PANTHER" id="PTHR42987">
    <property type="entry name" value="PEPTIDASE S49"/>
    <property type="match status" value="1"/>
</dbReference>
<evidence type="ECO:0000256" key="5">
    <source>
        <dbReference type="SAM" id="SignalP"/>
    </source>
</evidence>
<accession>A0A1E5G104</accession>
<dbReference type="GO" id="GO:0006508">
    <property type="term" value="P:proteolysis"/>
    <property type="evidence" value="ECO:0007669"/>
    <property type="project" value="UniProtKB-KW"/>
</dbReference>
<evidence type="ECO:0000256" key="3">
    <source>
        <dbReference type="ARBA" id="ARBA00022801"/>
    </source>
</evidence>
<comment type="similarity">
    <text evidence="1">Belongs to the peptidase S49 family.</text>
</comment>
<dbReference type="AlphaFoldDB" id="A0A1E5G104"/>
<keyword evidence="3" id="KW-0378">Hydrolase</keyword>
<proteinExistence type="inferred from homology"/>
<evidence type="ECO:0000259" key="6">
    <source>
        <dbReference type="Pfam" id="PF01343"/>
    </source>
</evidence>
<dbReference type="SUPFAM" id="SSF52096">
    <property type="entry name" value="ClpP/crotonase"/>
    <property type="match status" value="1"/>
</dbReference>
<keyword evidence="5" id="KW-0732">Signal</keyword>
<comment type="caution">
    <text evidence="7">The sequence shown here is derived from an EMBL/GenBank/DDBJ whole genome shotgun (WGS) entry which is preliminary data.</text>
</comment>
<evidence type="ECO:0000313" key="8">
    <source>
        <dbReference type="Proteomes" id="UP000094296"/>
    </source>
</evidence>
<feature type="signal peptide" evidence="5">
    <location>
        <begin position="1"/>
        <end position="21"/>
    </location>
</feature>
<dbReference type="PANTHER" id="PTHR42987:SF7">
    <property type="entry name" value="SIGNAL PEPTIDE PEPTIDASE SPPA-RELATED"/>
    <property type="match status" value="1"/>
</dbReference>
<sequence length="324" mass="35870">MNRKRWIAVAVFVALLFVQMAATPPAATDWRKAGTDWMVEVYQDGGADQIALLELKGEIIDGANAGLFSIPVYNHQNFLSQLEHAFASPEVKGIVMHVNSPGGGVFESDEIHQEIVRLKEEYNKPFVVYMGRVAASGGYYISAPADKIFANRNTLTGSIGVIISGLNIKELMDNYGVKDQTFTSGPNKALMSPYDDMTDEQNAIVQSIVDESYQFFVDVIVAGRGLERERVLEIADGRIYTGSQAQQVGLVDELGILEDAIEEVATMAGVVDPTVITFTVDEWAQFRKMFYSSPSLSTLFRGINPMEQLAPLTNQPSLLYLWHW</sequence>
<reference evidence="7 8" key="1">
    <citation type="submission" date="2016-09" db="EMBL/GenBank/DDBJ databases">
        <title>Draft genome sequence for the type strain of Desulfuribacillus alkaliarsenatis AHT28, an obligately anaerobic, sulfidogenic bacterium isolated from Russian soda lake sediments.</title>
        <authorList>
            <person name="Abin C.A."/>
            <person name="Hollibaugh J.T."/>
        </authorList>
    </citation>
    <scope>NUCLEOTIDE SEQUENCE [LARGE SCALE GENOMIC DNA]</scope>
    <source>
        <strain evidence="7 8">AHT28</strain>
    </source>
</reference>
<keyword evidence="2" id="KW-0645">Protease</keyword>
<dbReference type="InterPro" id="IPR029045">
    <property type="entry name" value="ClpP/crotonase-like_dom_sf"/>
</dbReference>